<evidence type="ECO:0000256" key="5">
    <source>
        <dbReference type="SAM" id="MobiDB-lite"/>
    </source>
</evidence>
<feature type="region of interest" description="Disordered" evidence="5">
    <location>
        <begin position="148"/>
        <end position="173"/>
    </location>
</feature>
<dbReference type="Gene3D" id="3.30.1450.10">
    <property type="match status" value="1"/>
</dbReference>
<evidence type="ECO:0000256" key="2">
    <source>
        <dbReference type="ARBA" id="ARBA00023136"/>
    </source>
</evidence>
<dbReference type="HAMAP" id="MF_00925">
    <property type="entry name" value="OM_assembly_BamE"/>
    <property type="match status" value="1"/>
</dbReference>
<dbReference type="GO" id="GO:0043165">
    <property type="term" value="P:Gram-negative-bacterium-type cell outer membrane assembly"/>
    <property type="evidence" value="ECO:0007669"/>
    <property type="project" value="UniProtKB-UniRule"/>
</dbReference>
<keyword evidence="2 4" id="KW-0472">Membrane</keyword>
<gene>
    <name evidence="4" type="primary">bamE</name>
    <name evidence="7" type="ORF">PFX98_05030</name>
</gene>
<name>A0AA95NG74_9BURK</name>
<dbReference type="Pfam" id="PF04355">
    <property type="entry name" value="BamE"/>
    <property type="match status" value="1"/>
</dbReference>
<evidence type="ECO:0000256" key="1">
    <source>
        <dbReference type="ARBA" id="ARBA00022729"/>
    </source>
</evidence>
<evidence type="ECO:0000259" key="6">
    <source>
        <dbReference type="Pfam" id="PF04355"/>
    </source>
</evidence>
<sequence length="193" mass="21029">MPLLTRFAGAARAPLAVLALLPVLGACSYLPTLPSSETFSVSGDKVLGLMRPYRVEIVQGNVLTKEQLERVKPGMSRAQVRDLLGSPLLTDLFHGERWDYVFTIRRQGVVSQSRQVVALFDGDKLKSIAAPDDLPTEQEFIASINTFKPSGPAPKLELSEAERQALPKPVRPEAAAVEPMGAVRAYPPLEPRS</sequence>
<comment type="subcellular location">
    <subcellularLocation>
        <location evidence="4">Cell outer membrane</location>
        <topology evidence="4">Lipid-anchor</topology>
    </subcellularLocation>
</comment>
<dbReference type="RefSeq" id="WP_285234076.1">
    <property type="nucleotide sequence ID" value="NZ_CP116346.1"/>
</dbReference>
<dbReference type="KEGG" id="pais:PFX98_05030"/>
<comment type="subunit">
    <text evidence="4">Part of the Bam complex.</text>
</comment>
<comment type="function">
    <text evidence="4">Part of the outer membrane protein assembly complex, which is involved in assembly and insertion of beta-barrel proteins into the outer membrane.</text>
</comment>
<keyword evidence="4" id="KW-0449">Lipoprotein</keyword>
<dbReference type="AlphaFoldDB" id="A0AA95NG74"/>
<dbReference type="InterPro" id="IPR007450">
    <property type="entry name" value="BamE_dom"/>
</dbReference>
<dbReference type="Proteomes" id="UP001177769">
    <property type="component" value="Chromosome"/>
</dbReference>
<dbReference type="GO" id="GO:0030674">
    <property type="term" value="F:protein-macromolecule adaptor activity"/>
    <property type="evidence" value="ECO:0007669"/>
    <property type="project" value="TreeGrafter"/>
</dbReference>
<dbReference type="GO" id="GO:0051205">
    <property type="term" value="P:protein insertion into membrane"/>
    <property type="evidence" value="ECO:0007669"/>
    <property type="project" value="UniProtKB-UniRule"/>
</dbReference>
<protein>
    <recommendedName>
        <fullName evidence="4">Outer membrane protein assembly factor BamE</fullName>
    </recommendedName>
</protein>
<accession>A0AA95NG74</accession>
<keyword evidence="3 4" id="KW-0998">Cell outer membrane</keyword>
<dbReference type="PANTHER" id="PTHR37482:SF1">
    <property type="entry name" value="OUTER MEMBRANE PROTEIN ASSEMBLY FACTOR BAME"/>
    <property type="match status" value="1"/>
</dbReference>
<evidence type="ECO:0000256" key="4">
    <source>
        <dbReference type="HAMAP-Rule" id="MF_00925"/>
    </source>
</evidence>
<dbReference type="InterPro" id="IPR026592">
    <property type="entry name" value="BamE"/>
</dbReference>
<keyword evidence="8" id="KW-1185">Reference proteome</keyword>
<dbReference type="GO" id="GO:1990063">
    <property type="term" value="C:Bam protein complex"/>
    <property type="evidence" value="ECO:0007669"/>
    <property type="project" value="TreeGrafter"/>
</dbReference>
<keyword evidence="4" id="KW-0564">Palmitate</keyword>
<dbReference type="EMBL" id="CP116346">
    <property type="protein sequence ID" value="WIT12973.1"/>
    <property type="molecule type" value="Genomic_DNA"/>
</dbReference>
<comment type="similarity">
    <text evidence="4">Belongs to the BamE family.</text>
</comment>
<dbReference type="InterPro" id="IPR037873">
    <property type="entry name" value="BamE-like"/>
</dbReference>
<feature type="domain" description="Outer membrane protein assembly factor BamE" evidence="6">
    <location>
        <begin position="60"/>
        <end position="127"/>
    </location>
</feature>
<proteinExistence type="inferred from homology"/>
<dbReference type="PROSITE" id="PS51257">
    <property type="entry name" value="PROKAR_LIPOPROTEIN"/>
    <property type="match status" value="1"/>
</dbReference>
<evidence type="ECO:0000256" key="3">
    <source>
        <dbReference type="ARBA" id="ARBA00023237"/>
    </source>
</evidence>
<keyword evidence="1 4" id="KW-0732">Signal</keyword>
<evidence type="ECO:0000313" key="7">
    <source>
        <dbReference type="EMBL" id="WIT12973.1"/>
    </source>
</evidence>
<reference evidence="7" key="1">
    <citation type="submission" date="2023-01" db="EMBL/GenBank/DDBJ databases">
        <title>Whole genome sequence of Paucibacter sp. S2-9 isolated from pond sediment.</title>
        <authorList>
            <person name="Jung J.Y."/>
        </authorList>
    </citation>
    <scope>NUCLEOTIDE SEQUENCE</scope>
    <source>
        <strain evidence="7">S2-9</strain>
    </source>
</reference>
<organism evidence="7 8">
    <name type="scientific">Paucibacter sediminis</name>
    <dbReference type="NCBI Taxonomy" id="3019553"/>
    <lineage>
        <taxon>Bacteria</taxon>
        <taxon>Pseudomonadati</taxon>
        <taxon>Pseudomonadota</taxon>
        <taxon>Betaproteobacteria</taxon>
        <taxon>Burkholderiales</taxon>
        <taxon>Sphaerotilaceae</taxon>
        <taxon>Roseateles</taxon>
    </lineage>
</organism>
<dbReference type="PANTHER" id="PTHR37482">
    <property type="entry name" value="OUTER MEMBRANE PROTEIN ASSEMBLY FACTOR BAME"/>
    <property type="match status" value="1"/>
</dbReference>
<evidence type="ECO:0000313" key="8">
    <source>
        <dbReference type="Proteomes" id="UP001177769"/>
    </source>
</evidence>